<dbReference type="AlphaFoldDB" id="A0A4U0V703"/>
<sequence length="190" mass="20927">MARSSNSQQSRTRVVVRQSYYWPDQQLNLWIIIMLATGGVLIGVFAAFVRDQQQFGLGIPWIMPYGITVGALTIIFVWIMLALIYQGRLLPGVVIVGSFILLILYITGIIETALQLFRNTNGIIGQCNSLNSYAPAGGLTVDVLAYLELQSICQSWEAVFAFWIVGAVFFLWMIVLGSQVSRAGGSGGER</sequence>
<proteinExistence type="predicted"/>
<evidence type="ECO:0008006" key="7">
    <source>
        <dbReference type="Google" id="ProtNLM"/>
    </source>
</evidence>
<dbReference type="OrthoDB" id="3930290at2759"/>
<dbReference type="EMBL" id="JAUJLE010000317">
    <property type="protein sequence ID" value="KAK0961172.1"/>
    <property type="molecule type" value="Genomic_DNA"/>
</dbReference>
<protein>
    <recommendedName>
        <fullName evidence="7">MARVEL domain-containing protein</fullName>
    </recommendedName>
</protein>
<evidence type="ECO:0000256" key="1">
    <source>
        <dbReference type="SAM" id="Phobius"/>
    </source>
</evidence>
<keyword evidence="1" id="KW-0812">Transmembrane</keyword>
<evidence type="ECO:0000313" key="4">
    <source>
        <dbReference type="EMBL" id="TKA43676.1"/>
    </source>
</evidence>
<evidence type="ECO:0000313" key="5">
    <source>
        <dbReference type="Proteomes" id="UP000310066"/>
    </source>
</evidence>
<reference evidence="3" key="3">
    <citation type="submission" date="2023-06" db="EMBL/GenBank/DDBJ databases">
        <title>Black Yeasts Isolated from many extreme environments.</title>
        <authorList>
            <person name="Coleine C."/>
            <person name="Stajich J.E."/>
            <person name="Selbmann L."/>
        </authorList>
    </citation>
    <scope>NUCLEOTIDE SEQUENCE</scope>
    <source>
        <strain evidence="3">CCFEE 5200</strain>
    </source>
</reference>
<reference evidence="2" key="2">
    <citation type="submission" date="2021-12" db="EMBL/GenBank/DDBJ databases">
        <title>Black yeast isolated from Biological Soil Crust.</title>
        <authorList>
            <person name="Kurbessoian T."/>
        </authorList>
    </citation>
    <scope>NUCLEOTIDE SEQUENCE</scope>
    <source>
        <strain evidence="2">CCFEE 5208</strain>
    </source>
</reference>
<dbReference type="Proteomes" id="UP001168146">
    <property type="component" value="Unassembled WGS sequence"/>
</dbReference>
<evidence type="ECO:0000313" key="6">
    <source>
        <dbReference type="Proteomes" id="UP001175353"/>
    </source>
</evidence>
<dbReference type="Proteomes" id="UP000310066">
    <property type="component" value="Unassembled WGS sequence"/>
</dbReference>
<gene>
    <name evidence="4" type="ORF">B0A54_05459</name>
    <name evidence="2" type="ORF">LTR82_009771</name>
    <name evidence="3" type="ORF">LTR91_020032</name>
</gene>
<feature type="transmembrane region" description="Helical" evidence="1">
    <location>
        <begin position="27"/>
        <end position="49"/>
    </location>
</feature>
<feature type="transmembrane region" description="Helical" evidence="1">
    <location>
        <begin position="61"/>
        <end position="85"/>
    </location>
</feature>
<dbReference type="EMBL" id="JASUXU010000031">
    <property type="protein sequence ID" value="KAK0319354.1"/>
    <property type="molecule type" value="Genomic_DNA"/>
</dbReference>
<keyword evidence="6" id="KW-1185">Reference proteome</keyword>
<evidence type="ECO:0000313" key="2">
    <source>
        <dbReference type="EMBL" id="KAK0319354.1"/>
    </source>
</evidence>
<organism evidence="4 5">
    <name type="scientific">Friedmanniomyces endolithicus</name>
    <dbReference type="NCBI Taxonomy" id="329885"/>
    <lineage>
        <taxon>Eukaryota</taxon>
        <taxon>Fungi</taxon>
        <taxon>Dikarya</taxon>
        <taxon>Ascomycota</taxon>
        <taxon>Pezizomycotina</taxon>
        <taxon>Dothideomycetes</taxon>
        <taxon>Dothideomycetidae</taxon>
        <taxon>Mycosphaerellales</taxon>
        <taxon>Teratosphaeriaceae</taxon>
        <taxon>Friedmanniomyces</taxon>
    </lineage>
</organism>
<feature type="transmembrane region" description="Helical" evidence="1">
    <location>
        <begin position="158"/>
        <end position="176"/>
    </location>
</feature>
<reference evidence="4 5" key="1">
    <citation type="submission" date="2017-03" db="EMBL/GenBank/DDBJ databases">
        <title>Genomes of endolithic fungi from Antarctica.</title>
        <authorList>
            <person name="Coleine C."/>
            <person name="Masonjones S."/>
            <person name="Stajich J.E."/>
        </authorList>
    </citation>
    <scope>NUCLEOTIDE SEQUENCE [LARGE SCALE GENOMIC DNA]</scope>
    <source>
        <strain evidence="4 5">CCFEE 5311</strain>
    </source>
</reference>
<keyword evidence="1" id="KW-0472">Membrane</keyword>
<dbReference type="Proteomes" id="UP001175353">
    <property type="component" value="Unassembled WGS sequence"/>
</dbReference>
<dbReference type="EMBL" id="NAJP01000018">
    <property type="protein sequence ID" value="TKA43676.1"/>
    <property type="molecule type" value="Genomic_DNA"/>
</dbReference>
<accession>A0A4U0V703</accession>
<feature type="transmembrane region" description="Helical" evidence="1">
    <location>
        <begin position="92"/>
        <end position="110"/>
    </location>
</feature>
<name>A0A4U0V703_9PEZI</name>
<evidence type="ECO:0000313" key="3">
    <source>
        <dbReference type="EMBL" id="KAK0961172.1"/>
    </source>
</evidence>
<keyword evidence="1" id="KW-1133">Transmembrane helix</keyword>
<comment type="caution">
    <text evidence="4">The sequence shown here is derived from an EMBL/GenBank/DDBJ whole genome shotgun (WGS) entry which is preliminary data.</text>
</comment>
<dbReference type="STRING" id="329885.A0A4U0V703"/>